<dbReference type="EMBL" id="FQZU01000054">
    <property type="protein sequence ID" value="SHL23752.1"/>
    <property type="molecule type" value="Genomic_DNA"/>
</dbReference>
<dbReference type="PANTHER" id="PTHR10803:SF3">
    <property type="entry name" value="ATPASE GET3"/>
    <property type="match status" value="1"/>
</dbReference>
<dbReference type="CDD" id="cd02035">
    <property type="entry name" value="ArsA"/>
    <property type="match status" value="1"/>
</dbReference>
<dbReference type="AlphaFoldDB" id="A0A1M6Z072"/>
<dbReference type="SUPFAM" id="SSF52540">
    <property type="entry name" value="P-loop containing nucleoside triphosphate hydrolases"/>
    <property type="match status" value="1"/>
</dbReference>
<evidence type="ECO:0000256" key="7">
    <source>
        <dbReference type="ARBA" id="ARBA00059736"/>
    </source>
</evidence>
<dbReference type="Proteomes" id="UP000183994">
    <property type="component" value="Unassembled WGS sequence"/>
</dbReference>
<dbReference type="CDD" id="cd00298">
    <property type="entry name" value="ACD_sHsps_p23-like"/>
    <property type="match status" value="1"/>
</dbReference>
<dbReference type="Gene3D" id="2.60.40.790">
    <property type="match status" value="1"/>
</dbReference>
<dbReference type="OrthoDB" id="9780677at2"/>
<dbReference type="Pfam" id="PF17886">
    <property type="entry name" value="ArsA_HSP20"/>
    <property type="match status" value="1"/>
</dbReference>
<evidence type="ECO:0000256" key="8">
    <source>
        <dbReference type="ARBA" id="ARBA00066752"/>
    </source>
</evidence>
<evidence type="ECO:0000256" key="6">
    <source>
        <dbReference type="ARBA" id="ARBA00052296"/>
    </source>
</evidence>
<evidence type="ECO:0000256" key="2">
    <source>
        <dbReference type="ARBA" id="ARBA00022741"/>
    </source>
</evidence>
<evidence type="ECO:0000256" key="5">
    <source>
        <dbReference type="ARBA" id="ARBA00022967"/>
    </source>
</evidence>
<evidence type="ECO:0000313" key="11">
    <source>
        <dbReference type="EMBL" id="SHL23752.1"/>
    </source>
</evidence>
<reference evidence="12" key="1">
    <citation type="submission" date="2016-11" db="EMBL/GenBank/DDBJ databases">
        <authorList>
            <person name="Varghese N."/>
            <person name="Submissions S."/>
        </authorList>
    </citation>
    <scope>NUCLEOTIDE SEQUENCE [LARGE SCALE GENOMIC DNA]</scope>
    <source>
        <strain evidence="12">DSM 16219</strain>
    </source>
</reference>
<evidence type="ECO:0000256" key="1">
    <source>
        <dbReference type="ARBA" id="ARBA00011040"/>
    </source>
</evidence>
<comment type="similarity">
    <text evidence="1">Belongs to the arsA ATPase family.</text>
</comment>
<accession>A0A1M6Z072</accession>
<dbReference type="FunFam" id="3.40.50.300:FF:001801">
    <property type="entry name" value="Putative arsenical pump-driving ATPase"/>
    <property type="match status" value="1"/>
</dbReference>
<evidence type="ECO:0000256" key="3">
    <source>
        <dbReference type="ARBA" id="ARBA00022840"/>
    </source>
</evidence>
<keyword evidence="2" id="KW-0547">Nucleotide-binding</keyword>
<gene>
    <name evidence="11" type="ORF">SAMN02745216_04875</name>
</gene>
<dbReference type="GO" id="GO:0015446">
    <property type="term" value="F:ATPase-coupled arsenite transmembrane transporter activity"/>
    <property type="evidence" value="ECO:0007669"/>
    <property type="project" value="UniProtKB-EC"/>
</dbReference>
<dbReference type="NCBIfam" id="TIGR00345">
    <property type="entry name" value="GET3_arsA_TRC40"/>
    <property type="match status" value="1"/>
</dbReference>
<dbReference type="InterPro" id="IPR016300">
    <property type="entry name" value="ATPase_ArsA/GET3"/>
</dbReference>
<evidence type="ECO:0000259" key="9">
    <source>
        <dbReference type="Pfam" id="PF02374"/>
    </source>
</evidence>
<feature type="domain" description="ArsA HSP20-like" evidence="10">
    <location>
        <begin position="329"/>
        <end position="391"/>
    </location>
</feature>
<dbReference type="InterPro" id="IPR025723">
    <property type="entry name" value="ArsA/GET3_ATPase-like"/>
</dbReference>
<dbReference type="InterPro" id="IPR027417">
    <property type="entry name" value="P-loop_NTPase"/>
</dbReference>
<dbReference type="RefSeq" id="WP_073478856.1">
    <property type="nucleotide sequence ID" value="NZ_FQZU01000054.1"/>
</dbReference>
<dbReference type="STRING" id="1121393.SAMN02745216_04875"/>
<feature type="domain" description="ArsA/GET3 Anion-transporting ATPase-like" evidence="9">
    <location>
        <begin position="1"/>
        <end position="308"/>
    </location>
</feature>
<dbReference type="Pfam" id="PF02374">
    <property type="entry name" value="ArsA_ATPase"/>
    <property type="match status" value="1"/>
</dbReference>
<keyword evidence="12" id="KW-1185">Reference proteome</keyword>
<keyword evidence="3 11" id="KW-0067">ATP-binding</keyword>
<dbReference type="EC" id="7.3.2.7" evidence="8"/>
<sequence length="397" mass="45375">MRIIFFAGKGGVGKTSVSAATGIRSAMAGKRTVVMSLDTAHSLSDVFDLDQSLLEQHKGAPVNVGENLWIQEVDIQEEIKKNWENIYEYIAEVLETTGVEGIMAEELAILPGMEELSLLMHINRYVKENEYDVIILDSAPTGESIRFISIPTVLDWYMKKIFKIQRTFVKYVRPVAKKVMDIPLPDDDYYKAIKGLFDRLEGVDKVLEDPEITTVRLVCNPEKIVLKETQRGFMYFSLYKMHVDAIIMNRVLPESVTDAYFAKWKEKQAEYVKHARDLFAPVPIFPVDLFAGEVLGYEALGALAEKVYGEKDPLTRFYDSKPYQLTKEGDKYKVSFYLPFLDKGNVDINRSEDELIVRLGSFKRHVLLPRHVADKSVVRAKVEDQNLCVYFEDEENG</sequence>
<dbReference type="SUPFAM" id="SSF49764">
    <property type="entry name" value="HSP20-like chaperones"/>
    <property type="match status" value="1"/>
</dbReference>
<dbReference type="Gene3D" id="3.40.50.300">
    <property type="entry name" value="P-loop containing nucleotide triphosphate hydrolases"/>
    <property type="match status" value="1"/>
</dbReference>
<organism evidence="11 12">
    <name type="scientific">Desulfatibacillum alkenivorans DSM 16219</name>
    <dbReference type="NCBI Taxonomy" id="1121393"/>
    <lineage>
        <taxon>Bacteria</taxon>
        <taxon>Pseudomonadati</taxon>
        <taxon>Thermodesulfobacteriota</taxon>
        <taxon>Desulfobacteria</taxon>
        <taxon>Desulfobacterales</taxon>
        <taxon>Desulfatibacillaceae</taxon>
        <taxon>Desulfatibacillum</taxon>
    </lineage>
</organism>
<evidence type="ECO:0000256" key="4">
    <source>
        <dbReference type="ARBA" id="ARBA00022849"/>
    </source>
</evidence>
<protein>
    <recommendedName>
        <fullName evidence="8">arsenite-transporting ATPase</fullName>
        <ecNumber evidence="8">7.3.2.7</ecNumber>
    </recommendedName>
</protein>
<keyword evidence="4" id="KW-0059">Arsenical resistance</keyword>
<keyword evidence="5" id="KW-1278">Translocase</keyword>
<comment type="catalytic activity">
    <reaction evidence="6">
        <text>arsenite(in) + ATP + H2O = arsenite(out) + ADP + phosphate + H(+)</text>
        <dbReference type="Rhea" id="RHEA:11348"/>
        <dbReference type="ChEBI" id="CHEBI:15377"/>
        <dbReference type="ChEBI" id="CHEBI:15378"/>
        <dbReference type="ChEBI" id="CHEBI:29242"/>
        <dbReference type="ChEBI" id="CHEBI:30616"/>
        <dbReference type="ChEBI" id="CHEBI:43474"/>
        <dbReference type="ChEBI" id="CHEBI:456216"/>
        <dbReference type="EC" id="7.3.2.7"/>
    </reaction>
</comment>
<dbReference type="InterPro" id="IPR040612">
    <property type="entry name" value="ArsA_HSP20-like"/>
</dbReference>
<evidence type="ECO:0000259" key="10">
    <source>
        <dbReference type="Pfam" id="PF17886"/>
    </source>
</evidence>
<comment type="function">
    <text evidence="7">Anion-transporting ATPase. Catalyzes the extrusion of arsenite.</text>
</comment>
<name>A0A1M6Z072_9BACT</name>
<proteinExistence type="inferred from homology"/>
<evidence type="ECO:0000313" key="12">
    <source>
        <dbReference type="Proteomes" id="UP000183994"/>
    </source>
</evidence>
<dbReference type="GO" id="GO:0005524">
    <property type="term" value="F:ATP binding"/>
    <property type="evidence" value="ECO:0007669"/>
    <property type="project" value="UniProtKB-KW"/>
</dbReference>
<dbReference type="PANTHER" id="PTHR10803">
    <property type="entry name" value="ARSENICAL PUMP-DRIVING ATPASE ARSENITE-TRANSLOCATING ATPASE"/>
    <property type="match status" value="1"/>
</dbReference>
<dbReference type="InterPro" id="IPR008978">
    <property type="entry name" value="HSP20-like_chaperone"/>
</dbReference>
<dbReference type="GO" id="GO:0016887">
    <property type="term" value="F:ATP hydrolysis activity"/>
    <property type="evidence" value="ECO:0007669"/>
    <property type="project" value="InterPro"/>
</dbReference>